<comment type="caution">
    <text evidence="2">The sequence shown here is derived from an EMBL/GenBank/DDBJ whole genome shotgun (WGS) entry which is preliminary data.</text>
</comment>
<dbReference type="Proteomes" id="UP001145742">
    <property type="component" value="Unassembled WGS sequence"/>
</dbReference>
<dbReference type="EMBL" id="WHWB01031964">
    <property type="protein sequence ID" value="KAJ7427389.1"/>
    <property type="molecule type" value="Genomic_DNA"/>
</dbReference>
<evidence type="ECO:0000313" key="3">
    <source>
        <dbReference type="Proteomes" id="UP001145742"/>
    </source>
</evidence>
<sequence length="109" mass="12337">MIELQRHQNSTVWDVGAVMELRNSQKYDGKGVTIPGGTQVEEEDPKGEDPQGEHPNSNHWITKSNHWITKSNHWIKPNHGTIKSNHWIKSSGPVYSLDDGVQLLDEVQS</sequence>
<protein>
    <submittedName>
        <fullName evidence="2">Uncharacterized protein</fullName>
    </submittedName>
</protein>
<evidence type="ECO:0000256" key="1">
    <source>
        <dbReference type="SAM" id="MobiDB-lite"/>
    </source>
</evidence>
<name>A0ABQ9DY21_9PASS</name>
<feature type="region of interest" description="Disordered" evidence="1">
    <location>
        <begin position="28"/>
        <end position="59"/>
    </location>
</feature>
<proteinExistence type="predicted"/>
<organism evidence="2 3">
    <name type="scientific">Willisornis vidua</name>
    <name type="common">Xingu scale-backed antbird</name>
    <dbReference type="NCBI Taxonomy" id="1566151"/>
    <lineage>
        <taxon>Eukaryota</taxon>
        <taxon>Metazoa</taxon>
        <taxon>Chordata</taxon>
        <taxon>Craniata</taxon>
        <taxon>Vertebrata</taxon>
        <taxon>Euteleostomi</taxon>
        <taxon>Archelosauria</taxon>
        <taxon>Archosauria</taxon>
        <taxon>Dinosauria</taxon>
        <taxon>Saurischia</taxon>
        <taxon>Theropoda</taxon>
        <taxon>Coelurosauria</taxon>
        <taxon>Aves</taxon>
        <taxon>Neognathae</taxon>
        <taxon>Neoaves</taxon>
        <taxon>Telluraves</taxon>
        <taxon>Australaves</taxon>
        <taxon>Passeriformes</taxon>
        <taxon>Thamnophilidae</taxon>
        <taxon>Willisornis</taxon>
    </lineage>
</organism>
<evidence type="ECO:0000313" key="2">
    <source>
        <dbReference type="EMBL" id="KAJ7427389.1"/>
    </source>
</evidence>
<gene>
    <name evidence="2" type="ORF">WISP_07593</name>
</gene>
<keyword evidence="3" id="KW-1185">Reference proteome</keyword>
<accession>A0ABQ9DY21</accession>
<reference evidence="2" key="1">
    <citation type="submission" date="2019-10" db="EMBL/GenBank/DDBJ databases">
        <authorList>
            <person name="Soares A.E.R."/>
            <person name="Aleixo A."/>
            <person name="Schneider P."/>
            <person name="Miyaki C.Y."/>
            <person name="Schneider M.P."/>
            <person name="Mello C."/>
            <person name="Vasconcelos A.T.R."/>
        </authorList>
    </citation>
    <scope>NUCLEOTIDE SEQUENCE</scope>
    <source>
        <tissue evidence="2">Muscle</tissue>
    </source>
</reference>